<reference evidence="2" key="1">
    <citation type="submission" date="2020-11" db="EMBL/GenBank/DDBJ databases">
        <authorList>
            <consortium name="DOE Joint Genome Institute"/>
            <person name="Ahrendt S."/>
            <person name="Riley R."/>
            <person name="Andreopoulos W."/>
            <person name="Labutti K."/>
            <person name="Pangilinan J."/>
            <person name="Ruiz-Duenas F.J."/>
            <person name="Barrasa J.M."/>
            <person name="Sanchez-Garcia M."/>
            <person name="Camarero S."/>
            <person name="Miyauchi S."/>
            <person name="Serrano A."/>
            <person name="Linde D."/>
            <person name="Babiker R."/>
            <person name="Drula E."/>
            <person name="Ayuso-Fernandez I."/>
            <person name="Pacheco R."/>
            <person name="Padilla G."/>
            <person name="Ferreira P."/>
            <person name="Barriuso J."/>
            <person name="Kellner H."/>
            <person name="Castanera R."/>
            <person name="Alfaro M."/>
            <person name="Ramirez L."/>
            <person name="Pisabarro A.G."/>
            <person name="Kuo A."/>
            <person name="Tritt A."/>
            <person name="Lipzen A."/>
            <person name="He G."/>
            <person name="Yan M."/>
            <person name="Ng V."/>
            <person name="Cullen D."/>
            <person name="Martin F."/>
            <person name="Rosso M.-N."/>
            <person name="Henrissat B."/>
            <person name="Hibbett D."/>
            <person name="Martinez A.T."/>
            <person name="Grigoriev I.V."/>
        </authorList>
    </citation>
    <scope>NUCLEOTIDE SEQUENCE</scope>
    <source>
        <strain evidence="2">ATCC 90797</strain>
    </source>
</reference>
<name>A0A9P6DCW2_PLEER</name>
<dbReference type="EMBL" id="MU154529">
    <property type="protein sequence ID" value="KAF9500122.1"/>
    <property type="molecule type" value="Genomic_DNA"/>
</dbReference>
<keyword evidence="3" id="KW-1185">Reference proteome</keyword>
<feature type="region of interest" description="Disordered" evidence="1">
    <location>
        <begin position="1"/>
        <end position="23"/>
    </location>
</feature>
<evidence type="ECO:0000313" key="3">
    <source>
        <dbReference type="Proteomes" id="UP000807025"/>
    </source>
</evidence>
<accession>A0A9P6DCW2</accession>
<gene>
    <name evidence="2" type="ORF">BDN71DRAFT_1441232</name>
</gene>
<proteinExistence type="predicted"/>
<dbReference type="AlphaFoldDB" id="A0A9P6DCW2"/>
<evidence type="ECO:0000313" key="2">
    <source>
        <dbReference type="EMBL" id="KAF9500122.1"/>
    </source>
</evidence>
<sequence length="165" mass="18616">MLRRTVRSTGDGPTQAADGRPTTTVQHYRGIGTIRASNKQSPAVPPPAISANACLTLPFRFHASKLQLYIVSALVRFDSWIFRDCLPIAKEQRCSYFIKSMFFSPRVGEDNFSSHKTSAVKLSQEYFSEFCRYWHAKFRRPLMPFNCSPTTAYTLANVLLTGVPT</sequence>
<comment type="caution">
    <text evidence="2">The sequence shown here is derived from an EMBL/GenBank/DDBJ whole genome shotgun (WGS) entry which is preliminary data.</text>
</comment>
<protein>
    <submittedName>
        <fullName evidence="2">Uncharacterized protein</fullName>
    </submittedName>
</protein>
<evidence type="ECO:0000256" key="1">
    <source>
        <dbReference type="SAM" id="MobiDB-lite"/>
    </source>
</evidence>
<organism evidence="2 3">
    <name type="scientific">Pleurotus eryngii</name>
    <name type="common">Boletus of the steppes</name>
    <dbReference type="NCBI Taxonomy" id="5323"/>
    <lineage>
        <taxon>Eukaryota</taxon>
        <taxon>Fungi</taxon>
        <taxon>Dikarya</taxon>
        <taxon>Basidiomycota</taxon>
        <taxon>Agaricomycotina</taxon>
        <taxon>Agaricomycetes</taxon>
        <taxon>Agaricomycetidae</taxon>
        <taxon>Agaricales</taxon>
        <taxon>Pleurotineae</taxon>
        <taxon>Pleurotaceae</taxon>
        <taxon>Pleurotus</taxon>
    </lineage>
</organism>
<dbReference type="Proteomes" id="UP000807025">
    <property type="component" value="Unassembled WGS sequence"/>
</dbReference>